<gene>
    <name evidence="3" type="ORF">I350_01031</name>
</gene>
<dbReference type="Gene3D" id="1.20.5.510">
    <property type="entry name" value="Single helix bin"/>
    <property type="match status" value="1"/>
</dbReference>
<dbReference type="AlphaFoldDB" id="A0A1E3KBT1"/>
<comment type="caution">
    <text evidence="3">The sequence shown here is derived from an EMBL/GenBank/DDBJ whole genome shotgun (WGS) entry which is preliminary data.</text>
</comment>
<feature type="compositionally biased region" description="Basic and acidic residues" evidence="1">
    <location>
        <begin position="371"/>
        <end position="384"/>
    </location>
</feature>
<name>A0A1E3KBT1_9TREE</name>
<feature type="region of interest" description="Disordered" evidence="1">
    <location>
        <begin position="368"/>
        <end position="574"/>
    </location>
</feature>
<evidence type="ECO:0000313" key="4">
    <source>
        <dbReference type="Proteomes" id="UP000095149"/>
    </source>
</evidence>
<feature type="compositionally biased region" description="Polar residues" evidence="1">
    <location>
        <begin position="522"/>
        <end position="541"/>
    </location>
</feature>
<organism evidence="3 4">
    <name type="scientific">Cryptococcus amylolentus CBS 6273</name>
    <dbReference type="NCBI Taxonomy" id="1296118"/>
    <lineage>
        <taxon>Eukaryota</taxon>
        <taxon>Fungi</taxon>
        <taxon>Dikarya</taxon>
        <taxon>Basidiomycota</taxon>
        <taxon>Agaricomycotina</taxon>
        <taxon>Tremellomycetes</taxon>
        <taxon>Tremellales</taxon>
        <taxon>Cryptococcaceae</taxon>
        <taxon>Cryptococcus</taxon>
    </lineage>
</organism>
<protein>
    <submittedName>
        <fullName evidence="3">Uncharacterized protein</fullName>
    </submittedName>
</protein>
<evidence type="ECO:0000256" key="2">
    <source>
        <dbReference type="SAM" id="Phobius"/>
    </source>
</evidence>
<accession>A0A1E3KBT1</accession>
<feature type="compositionally biased region" description="Polar residues" evidence="1">
    <location>
        <begin position="405"/>
        <end position="434"/>
    </location>
</feature>
<proteinExistence type="predicted"/>
<feature type="transmembrane region" description="Helical" evidence="2">
    <location>
        <begin position="315"/>
        <end position="341"/>
    </location>
</feature>
<sequence>MNILIDDFSPQIEYYASATSASGWTTNHTSDALLSSYSKGTFHGTWGDGDRMVYRFNGSAVAIYGAKRENHGIYGVSLDGGDELMADGYSATSIFKQLLYTQGSLDDSEHTITVTNHPNSSTSAADGNHWLDIDYIETTSSVDGSIYTTIIDDSSSVIVYDGWETYLDSTNNVLFYNLTDHTTSTYGATMDIPFTGSSIQVMASVNSGHGNYSVSLDGGAASTYNATFDESAWQLPIFTATNLPDGNHTVRLTNLGSGSTNTLSFDYAVVNSTVSTDSSSTTDGLTQATTSANSTAPTTSTSATSISQSSSSGPAVAALVGGIVGGIVALVLIAGLAFCLFRRRRNSRRYGDDDAYYASAWSPWREKRRSSKGDTLDLGEHPDESMAGTPMGVRYGTPVTPFFHSHQNSHPQSHANFHPQSSTYANSHPHSPHQQYPAAPSSGSSGEAFYYPPDAPQAPSPSSAPHEHSPFLTQLPAPPASSATSYQHSAPSALPTSYAPSALPTSYAPSSASVISPDRGPSTRNVRTLPITPSRQSSADSGMTIAPDTPSTTLSEKSRRPLATAGANGGGLPRIDSLGSFGTLQEEASVSRLSGYGVNGHVHGFGLGHGGHEEDAGSLGMEELAPPDYTQATQPLPGQHERSV</sequence>
<evidence type="ECO:0000256" key="1">
    <source>
        <dbReference type="SAM" id="MobiDB-lite"/>
    </source>
</evidence>
<feature type="region of interest" description="Disordered" evidence="1">
    <location>
        <begin position="274"/>
        <end position="311"/>
    </location>
</feature>
<feature type="compositionally biased region" description="Low complexity" evidence="1">
    <location>
        <begin position="437"/>
        <end position="446"/>
    </location>
</feature>
<feature type="region of interest" description="Disordered" evidence="1">
    <location>
        <begin position="607"/>
        <end position="644"/>
    </location>
</feature>
<evidence type="ECO:0000313" key="3">
    <source>
        <dbReference type="EMBL" id="ODO10436.1"/>
    </source>
</evidence>
<keyword evidence="2" id="KW-0812">Transmembrane</keyword>
<dbReference type="OrthoDB" id="2563669at2759"/>
<dbReference type="Proteomes" id="UP000095149">
    <property type="component" value="Unassembled WGS sequence"/>
</dbReference>
<keyword evidence="2" id="KW-1133">Transmembrane helix</keyword>
<reference evidence="3 4" key="1">
    <citation type="submission" date="2016-06" db="EMBL/GenBank/DDBJ databases">
        <title>Evolution of pathogenesis and genome organization in the Tremellales.</title>
        <authorList>
            <person name="Cuomo C."/>
            <person name="Litvintseva A."/>
            <person name="Heitman J."/>
            <person name="Chen Y."/>
            <person name="Sun S."/>
            <person name="Springer D."/>
            <person name="Dromer F."/>
            <person name="Young S."/>
            <person name="Zeng Q."/>
            <person name="Chapman S."/>
            <person name="Gujja S."/>
            <person name="Saif S."/>
            <person name="Birren B."/>
        </authorList>
    </citation>
    <scope>NUCLEOTIDE SEQUENCE [LARGE SCALE GENOMIC DNA]</scope>
    <source>
        <strain evidence="3 4">CBS 6273</strain>
    </source>
</reference>
<keyword evidence="2" id="KW-0472">Membrane</keyword>
<dbReference type="EMBL" id="MEKH01000002">
    <property type="protein sequence ID" value="ODO10436.1"/>
    <property type="molecule type" value="Genomic_DNA"/>
</dbReference>
<feature type="compositionally biased region" description="Polar residues" evidence="1">
    <location>
        <begin position="481"/>
        <end position="514"/>
    </location>
</feature>
<dbReference type="Gene3D" id="2.60.120.260">
    <property type="entry name" value="Galactose-binding domain-like"/>
    <property type="match status" value="2"/>
</dbReference>